<accession>A0ABU9CM63</accession>
<dbReference type="RefSeq" id="WP_341411686.1">
    <property type="nucleotide sequence ID" value="NZ_JBBUTH010000008.1"/>
</dbReference>
<evidence type="ECO:0000313" key="3">
    <source>
        <dbReference type="Proteomes" id="UP001365405"/>
    </source>
</evidence>
<protein>
    <submittedName>
        <fullName evidence="2">Phosphopantetheine adenylyltransferase</fullName>
    </submittedName>
</protein>
<feature type="transmembrane region" description="Helical" evidence="1">
    <location>
        <begin position="46"/>
        <end position="65"/>
    </location>
</feature>
<reference evidence="2 3" key="1">
    <citation type="submission" date="2024-04" db="EMBL/GenBank/DDBJ databases">
        <title>Novel species of the genus Ideonella isolated from streams.</title>
        <authorList>
            <person name="Lu H."/>
        </authorList>
    </citation>
    <scope>NUCLEOTIDE SEQUENCE [LARGE SCALE GENOMIC DNA]</scope>
    <source>
        <strain evidence="2 3">DXS22W</strain>
    </source>
</reference>
<dbReference type="EMBL" id="JBBUTH010000008">
    <property type="protein sequence ID" value="MEK8051991.1"/>
    <property type="molecule type" value="Genomic_DNA"/>
</dbReference>
<evidence type="ECO:0000313" key="2">
    <source>
        <dbReference type="EMBL" id="MEK8051991.1"/>
    </source>
</evidence>
<dbReference type="GO" id="GO:0016779">
    <property type="term" value="F:nucleotidyltransferase activity"/>
    <property type="evidence" value="ECO:0007669"/>
    <property type="project" value="UniProtKB-KW"/>
</dbReference>
<keyword evidence="3" id="KW-1185">Reference proteome</keyword>
<keyword evidence="1" id="KW-0472">Membrane</keyword>
<organism evidence="2 3">
    <name type="scientific">Pseudaquabacterium inlustre</name>
    <dbReference type="NCBI Taxonomy" id="2984192"/>
    <lineage>
        <taxon>Bacteria</taxon>
        <taxon>Pseudomonadati</taxon>
        <taxon>Pseudomonadota</taxon>
        <taxon>Betaproteobacteria</taxon>
        <taxon>Burkholderiales</taxon>
        <taxon>Sphaerotilaceae</taxon>
        <taxon>Pseudaquabacterium</taxon>
    </lineage>
</organism>
<gene>
    <name evidence="2" type="ORF">AACH10_17195</name>
</gene>
<feature type="transmembrane region" description="Helical" evidence="1">
    <location>
        <begin position="104"/>
        <end position="122"/>
    </location>
</feature>
<dbReference type="Proteomes" id="UP001365405">
    <property type="component" value="Unassembled WGS sequence"/>
</dbReference>
<comment type="caution">
    <text evidence="2">The sequence shown here is derived from an EMBL/GenBank/DDBJ whole genome shotgun (WGS) entry which is preliminary data.</text>
</comment>
<feature type="transmembrane region" description="Helical" evidence="1">
    <location>
        <begin position="72"/>
        <end position="92"/>
    </location>
</feature>
<evidence type="ECO:0000256" key="1">
    <source>
        <dbReference type="SAM" id="Phobius"/>
    </source>
</evidence>
<keyword evidence="1" id="KW-0812">Transmembrane</keyword>
<keyword evidence="2" id="KW-0548">Nucleotidyltransferase</keyword>
<keyword evidence="1" id="KW-1133">Transmembrane helix</keyword>
<proteinExistence type="predicted"/>
<keyword evidence="2" id="KW-0808">Transferase</keyword>
<sequence length="127" mass="13301">MRHLVPATLLLVALIHALPLVGVLGVNPLQRLYGVPVAAPELEILLRHRAVLFGLLAAFLAAAAFQPRLHGAALLAGLVSVLSFIVLVRLVGHANAALTAVMRVDAGALALLLLLAGAWHLWRPAGD</sequence>
<name>A0ABU9CM63_9BURK</name>